<feature type="compositionally biased region" description="Low complexity" evidence="1">
    <location>
        <begin position="437"/>
        <end position="451"/>
    </location>
</feature>
<evidence type="ECO:0000256" key="1">
    <source>
        <dbReference type="SAM" id="MobiDB-lite"/>
    </source>
</evidence>
<keyword evidence="3" id="KW-1185">Reference proteome</keyword>
<dbReference type="EMBL" id="JAACJJ010000028">
    <property type="protein sequence ID" value="KAF5321278.1"/>
    <property type="molecule type" value="Genomic_DNA"/>
</dbReference>
<evidence type="ECO:0000313" key="2">
    <source>
        <dbReference type="EMBL" id="KAF5321278.1"/>
    </source>
</evidence>
<feature type="region of interest" description="Disordered" evidence="1">
    <location>
        <begin position="406"/>
        <end position="544"/>
    </location>
</feature>
<comment type="caution">
    <text evidence="2">The sequence shown here is derived from an EMBL/GenBank/DDBJ whole genome shotgun (WGS) entry which is preliminary data.</text>
</comment>
<feature type="compositionally biased region" description="Low complexity" evidence="1">
    <location>
        <begin position="264"/>
        <end position="281"/>
    </location>
</feature>
<name>A0A8H5BF10_9AGAR</name>
<accession>A0A8H5BF10</accession>
<feature type="compositionally biased region" description="Basic residues" evidence="1">
    <location>
        <begin position="8"/>
        <end position="20"/>
    </location>
</feature>
<feature type="compositionally biased region" description="Polar residues" evidence="1">
    <location>
        <begin position="333"/>
        <end position="347"/>
    </location>
</feature>
<feature type="region of interest" description="Disordered" evidence="1">
    <location>
        <begin position="702"/>
        <end position="746"/>
    </location>
</feature>
<feature type="compositionally biased region" description="Low complexity" evidence="1">
    <location>
        <begin position="494"/>
        <end position="520"/>
    </location>
</feature>
<feature type="compositionally biased region" description="Basic residues" evidence="1">
    <location>
        <begin position="131"/>
        <end position="144"/>
    </location>
</feature>
<feature type="region of interest" description="Disordered" evidence="1">
    <location>
        <begin position="1"/>
        <end position="32"/>
    </location>
</feature>
<dbReference type="Proteomes" id="UP000567179">
    <property type="component" value="Unassembled WGS sequence"/>
</dbReference>
<dbReference type="OrthoDB" id="3254377at2759"/>
<gene>
    <name evidence="2" type="ORF">D9619_000551</name>
</gene>
<proteinExistence type="predicted"/>
<feature type="compositionally biased region" description="Acidic residues" evidence="1">
    <location>
        <begin position="80"/>
        <end position="103"/>
    </location>
</feature>
<feature type="compositionally biased region" description="Low complexity" evidence="1">
    <location>
        <begin position="66"/>
        <end position="75"/>
    </location>
</feature>
<evidence type="ECO:0000313" key="3">
    <source>
        <dbReference type="Proteomes" id="UP000567179"/>
    </source>
</evidence>
<organism evidence="2 3">
    <name type="scientific">Psilocybe cf. subviscida</name>
    <dbReference type="NCBI Taxonomy" id="2480587"/>
    <lineage>
        <taxon>Eukaryota</taxon>
        <taxon>Fungi</taxon>
        <taxon>Dikarya</taxon>
        <taxon>Basidiomycota</taxon>
        <taxon>Agaricomycotina</taxon>
        <taxon>Agaricomycetes</taxon>
        <taxon>Agaricomycetidae</taxon>
        <taxon>Agaricales</taxon>
        <taxon>Agaricineae</taxon>
        <taxon>Strophariaceae</taxon>
        <taxon>Psilocybe</taxon>
    </lineage>
</organism>
<feature type="region of interest" description="Disordered" evidence="1">
    <location>
        <begin position="242"/>
        <end position="306"/>
    </location>
</feature>
<protein>
    <submittedName>
        <fullName evidence="2">Uncharacterized protein</fullName>
    </submittedName>
</protein>
<sequence>MASNSKPLHNHPRRTHRKQRSAALRLSSDSTTAAVLPEYIPAAAWHRQQQSNQHRHFFQGRQGEFSQGSGRLRTGTGLGVDEEDQPPPDYPDSAEEADEDTDTDTNTFYQPHMHLPPLASPIPRPQTASPRRQKRFAPTHKRRQSTQFSPPSTSTESHPYLDALLERSVHALEMSNTLLQSSMSTQTSLANVLSAETPGDATLEASARGLSDRIGGAWNAHATWADDLEEISRGVEGLFEDDDDITVISSPPQGKRVHGRNPEPSVSASLPNSSSPISFNSFRQNGRRPSLDLHQASASTDTDPRLRYSQQNRENLVSPPPRALTQYVPSSQDSNVVLPSTLGLQSHPSDHPRSSVDYEPPSISFNGSVNAAAPINARKPFYNIASSTSTPSLINSTTSLILTNPTLPPQLTDKPHEPATPAYNMLSSFVRSPPPTSMSASSTPSSSFKTSFMRRRGDSSVTITDRNHGLPFRRSSPSPSSGKTPEKPMRGRYAGSASGSSTPSRSGSSTRTQQTRGSSPLTSRISRPMTPPAEESSSSSSDGYVAKLTMQSLRKILDEQPVVPPPKTLLGGPHIKAPSFMPRTPAPVPATSTSTATASVSRLFTKGTHSSSTHAPSPPRQSAMKRSSFTPPAISTSTAASSSTSTPSIPGTPSVVGPTPSPSPTVLSIPDLVERVLKGNSASNSSAPSSGQSTPKRISFAELPESYSSTRPPSARFAGRSSRKARKRDGKGKDKDDDSGGLGVSPSDLGGGWWAGWLMSGGGGGAAAHMAHSSSSTLARHEERIEDRLTRNWGGRIHGGYGGGGVEEWAV</sequence>
<feature type="compositionally biased region" description="Low complexity" evidence="1">
    <location>
        <begin position="627"/>
        <end position="658"/>
    </location>
</feature>
<feature type="compositionally biased region" description="Low complexity" evidence="1">
    <location>
        <begin position="145"/>
        <end position="157"/>
    </location>
</feature>
<feature type="region of interest" description="Disordered" evidence="1">
    <location>
        <begin position="333"/>
        <end position="356"/>
    </location>
</feature>
<feature type="compositionally biased region" description="Low complexity" evidence="1">
    <location>
        <begin position="589"/>
        <end position="615"/>
    </location>
</feature>
<feature type="compositionally biased region" description="Basic residues" evidence="1">
    <location>
        <begin position="721"/>
        <end position="730"/>
    </location>
</feature>
<feature type="region of interest" description="Disordered" evidence="1">
    <location>
        <begin position="558"/>
        <end position="667"/>
    </location>
</feature>
<feature type="region of interest" description="Disordered" evidence="1">
    <location>
        <begin position="61"/>
        <end position="158"/>
    </location>
</feature>
<dbReference type="AlphaFoldDB" id="A0A8H5BF10"/>
<reference evidence="2 3" key="1">
    <citation type="journal article" date="2020" name="ISME J.">
        <title>Uncovering the hidden diversity of litter-decomposition mechanisms in mushroom-forming fungi.</title>
        <authorList>
            <person name="Floudas D."/>
            <person name="Bentzer J."/>
            <person name="Ahren D."/>
            <person name="Johansson T."/>
            <person name="Persson P."/>
            <person name="Tunlid A."/>
        </authorList>
    </citation>
    <scope>NUCLEOTIDE SEQUENCE [LARGE SCALE GENOMIC DNA]</scope>
    <source>
        <strain evidence="2 3">CBS 101986</strain>
    </source>
</reference>